<protein>
    <submittedName>
        <fullName evidence="2">Uncharacterized protein</fullName>
    </submittedName>
</protein>
<feature type="chain" id="PRO_5046268471" evidence="1">
    <location>
        <begin position="21"/>
        <end position="201"/>
    </location>
</feature>
<dbReference type="RefSeq" id="WP_211546820.1">
    <property type="nucleotide sequence ID" value="NZ_JAGTUF010000003.1"/>
</dbReference>
<sequence>MIRNLVALSVCLVIAAPAWAGEAVRPRLVPGGGSIGLPALAGDNKVAVYSLGGFSLGSIAAPLATAADGVAAIDGMAVGGYAAYSSDWGRVTSSLKSGNGNGVADLTASQHVSPLGLDGLAALSLGYQWTQAAGFSLNPAQMGVSSGALGQASDLSLSLSFTHELTPSFSLGGFAAASRGEDAASLPNSGLHFGAGLELKF</sequence>
<name>A0ABS5IAD9_9PROT</name>
<keyword evidence="1" id="KW-0732">Signal</keyword>
<reference evidence="2 3" key="1">
    <citation type="submission" date="2021-04" db="EMBL/GenBank/DDBJ databases">
        <title>Magnetospirillum sulfuroxidans sp. nov., a facultative chemolithoautotrophic sulfur-oxidizing alphaproteobacterium isolated from freshwater sediment and proposals for Paramagetospirillum gen. nov., and Magnetospirillaceae fam. nov.</title>
        <authorList>
            <person name="Koziaeva V."/>
            <person name="Geelhoed J.S."/>
            <person name="Sorokin D.Y."/>
            <person name="Grouzdev D.S."/>
        </authorList>
    </citation>
    <scope>NUCLEOTIDE SEQUENCE [LARGE SCALE GENOMIC DNA]</scope>
    <source>
        <strain evidence="2 3">J10</strain>
    </source>
</reference>
<gene>
    <name evidence="2" type="ORF">KEC16_05955</name>
</gene>
<evidence type="ECO:0000313" key="2">
    <source>
        <dbReference type="EMBL" id="MBR9971251.1"/>
    </source>
</evidence>
<organism evidence="2 3">
    <name type="scientific">Magnetospirillum sulfuroxidans</name>
    <dbReference type="NCBI Taxonomy" id="611300"/>
    <lineage>
        <taxon>Bacteria</taxon>
        <taxon>Pseudomonadati</taxon>
        <taxon>Pseudomonadota</taxon>
        <taxon>Alphaproteobacteria</taxon>
        <taxon>Rhodospirillales</taxon>
        <taxon>Rhodospirillaceae</taxon>
        <taxon>Magnetospirillum</taxon>
    </lineage>
</organism>
<dbReference type="Proteomes" id="UP000680714">
    <property type="component" value="Unassembled WGS sequence"/>
</dbReference>
<keyword evidence="3" id="KW-1185">Reference proteome</keyword>
<proteinExistence type="predicted"/>
<evidence type="ECO:0000256" key="1">
    <source>
        <dbReference type="SAM" id="SignalP"/>
    </source>
</evidence>
<comment type="caution">
    <text evidence="2">The sequence shown here is derived from an EMBL/GenBank/DDBJ whole genome shotgun (WGS) entry which is preliminary data.</text>
</comment>
<accession>A0ABS5IAD9</accession>
<evidence type="ECO:0000313" key="3">
    <source>
        <dbReference type="Proteomes" id="UP000680714"/>
    </source>
</evidence>
<feature type="signal peptide" evidence="1">
    <location>
        <begin position="1"/>
        <end position="20"/>
    </location>
</feature>
<dbReference type="EMBL" id="JAGTUF010000003">
    <property type="protein sequence ID" value="MBR9971251.1"/>
    <property type="molecule type" value="Genomic_DNA"/>
</dbReference>